<keyword evidence="4 10" id="KW-0378">Hydrolase</keyword>
<comment type="caution">
    <text evidence="10">The sequence shown here is derived from an EMBL/GenBank/DDBJ whole genome shotgun (WGS) entry which is preliminary data.</text>
</comment>
<dbReference type="PANTHER" id="PTHR22600">
    <property type="entry name" value="BETA-HEXOSAMINIDASE"/>
    <property type="match status" value="1"/>
</dbReference>
<evidence type="ECO:0000259" key="8">
    <source>
        <dbReference type="Pfam" id="PF00728"/>
    </source>
</evidence>
<comment type="catalytic activity">
    <reaction evidence="1">
        <text>Hydrolysis of terminal non-reducing N-acetyl-D-hexosamine residues in N-acetyl-beta-D-hexosaminides.</text>
        <dbReference type="EC" id="3.2.1.52"/>
    </reaction>
</comment>
<keyword evidence="11" id="KW-1185">Reference proteome</keyword>
<feature type="active site" description="Proton donor" evidence="6">
    <location>
        <position position="345"/>
    </location>
</feature>
<comment type="similarity">
    <text evidence="2">Belongs to the glycosyl hydrolase 20 family.</text>
</comment>
<organism evidence="10 11">
    <name type="scientific">Agromyces terreus</name>
    <dbReference type="NCBI Taxonomy" id="424795"/>
    <lineage>
        <taxon>Bacteria</taxon>
        <taxon>Bacillati</taxon>
        <taxon>Actinomycetota</taxon>
        <taxon>Actinomycetes</taxon>
        <taxon>Micrococcales</taxon>
        <taxon>Microbacteriaceae</taxon>
        <taxon>Agromyces</taxon>
    </lineage>
</organism>
<evidence type="ECO:0000259" key="9">
    <source>
        <dbReference type="Pfam" id="PF02838"/>
    </source>
</evidence>
<reference evidence="10" key="1">
    <citation type="submission" date="2022-06" db="EMBL/GenBank/DDBJ databases">
        <title>Sequencing the genomes of 1000 actinobacteria strains.</title>
        <authorList>
            <person name="Klenk H.-P."/>
        </authorList>
    </citation>
    <scope>NUCLEOTIDE SEQUENCE</scope>
    <source>
        <strain evidence="10">DSM 22016</strain>
    </source>
</reference>
<protein>
    <recommendedName>
        <fullName evidence="3">beta-N-acetylhexosaminidase</fullName>
        <ecNumber evidence="3">3.2.1.52</ecNumber>
    </recommendedName>
</protein>
<dbReference type="PANTHER" id="PTHR22600:SF57">
    <property type="entry name" value="BETA-N-ACETYLHEXOSAMINIDASE"/>
    <property type="match status" value="1"/>
</dbReference>
<dbReference type="AlphaFoldDB" id="A0A9X2GXY4"/>
<evidence type="ECO:0000256" key="4">
    <source>
        <dbReference type="ARBA" id="ARBA00022801"/>
    </source>
</evidence>
<evidence type="ECO:0000256" key="2">
    <source>
        <dbReference type="ARBA" id="ARBA00006285"/>
    </source>
</evidence>
<evidence type="ECO:0000313" key="10">
    <source>
        <dbReference type="EMBL" id="MCP2369388.1"/>
    </source>
</evidence>
<dbReference type="PROSITE" id="PS51257">
    <property type="entry name" value="PROKAR_LIPOPROTEIN"/>
    <property type="match status" value="1"/>
</dbReference>
<dbReference type="InterPro" id="IPR015882">
    <property type="entry name" value="HEX_bac_N"/>
</dbReference>
<evidence type="ECO:0000256" key="6">
    <source>
        <dbReference type="PIRSR" id="PIRSR625705-1"/>
    </source>
</evidence>
<dbReference type="InterPro" id="IPR015883">
    <property type="entry name" value="Glyco_hydro_20_cat"/>
</dbReference>
<proteinExistence type="inferred from homology"/>
<feature type="domain" description="Glycoside hydrolase family 20 catalytic" evidence="8">
    <location>
        <begin position="179"/>
        <end position="346"/>
    </location>
</feature>
<gene>
    <name evidence="10" type="ORF">BJ978_000064</name>
</gene>
<dbReference type="GO" id="GO:0016020">
    <property type="term" value="C:membrane"/>
    <property type="evidence" value="ECO:0007669"/>
    <property type="project" value="TreeGrafter"/>
</dbReference>
<feature type="chain" id="PRO_5040763819" description="beta-N-acetylhexosaminidase" evidence="7">
    <location>
        <begin position="26"/>
        <end position="561"/>
    </location>
</feature>
<evidence type="ECO:0000256" key="1">
    <source>
        <dbReference type="ARBA" id="ARBA00001231"/>
    </source>
</evidence>
<evidence type="ECO:0000256" key="3">
    <source>
        <dbReference type="ARBA" id="ARBA00012663"/>
    </source>
</evidence>
<dbReference type="OrthoDB" id="9763537at2"/>
<dbReference type="CDD" id="cd06568">
    <property type="entry name" value="GH20_SpHex_like"/>
    <property type="match status" value="1"/>
</dbReference>
<keyword evidence="5 10" id="KW-0326">Glycosidase</keyword>
<dbReference type="Gene3D" id="3.20.20.80">
    <property type="entry name" value="Glycosidases"/>
    <property type="match status" value="1"/>
</dbReference>
<dbReference type="GO" id="GO:0005975">
    <property type="term" value="P:carbohydrate metabolic process"/>
    <property type="evidence" value="ECO:0007669"/>
    <property type="project" value="InterPro"/>
</dbReference>
<dbReference type="SUPFAM" id="SSF51445">
    <property type="entry name" value="(Trans)glycosidases"/>
    <property type="match status" value="1"/>
</dbReference>
<dbReference type="InterPro" id="IPR025705">
    <property type="entry name" value="Beta_hexosaminidase_sua/sub"/>
</dbReference>
<keyword evidence="7" id="KW-0732">Signal</keyword>
<dbReference type="PRINTS" id="PR00738">
    <property type="entry name" value="GLHYDRLASE20"/>
</dbReference>
<dbReference type="Pfam" id="PF02838">
    <property type="entry name" value="Glyco_hydro_20b"/>
    <property type="match status" value="1"/>
</dbReference>
<dbReference type="Gene3D" id="3.30.379.10">
    <property type="entry name" value="Chitobiase/beta-hexosaminidase domain 2-like"/>
    <property type="match status" value="1"/>
</dbReference>
<feature type="signal peptide" evidence="7">
    <location>
        <begin position="1"/>
        <end position="25"/>
    </location>
</feature>
<dbReference type="GO" id="GO:0004563">
    <property type="term" value="F:beta-N-acetylhexosaminidase activity"/>
    <property type="evidence" value="ECO:0007669"/>
    <property type="project" value="UniProtKB-EC"/>
</dbReference>
<accession>A0A9X2GXY4</accession>
<dbReference type="EC" id="3.2.1.52" evidence="3"/>
<dbReference type="Pfam" id="PF00728">
    <property type="entry name" value="Glyco_hydro_20"/>
    <property type="match status" value="2"/>
</dbReference>
<name>A0A9X2GXY4_9MICO</name>
<dbReference type="RefSeq" id="WP_156997286.1">
    <property type="nucleotide sequence ID" value="NZ_BAAANU010000005.1"/>
</dbReference>
<evidence type="ECO:0000256" key="5">
    <source>
        <dbReference type="ARBA" id="ARBA00023295"/>
    </source>
</evidence>
<dbReference type="SUPFAM" id="SSF55545">
    <property type="entry name" value="beta-N-acetylhexosaminidase-like domain"/>
    <property type="match status" value="1"/>
</dbReference>
<evidence type="ECO:0000256" key="7">
    <source>
        <dbReference type="SAM" id="SignalP"/>
    </source>
</evidence>
<evidence type="ECO:0000313" key="11">
    <source>
        <dbReference type="Proteomes" id="UP001139722"/>
    </source>
</evidence>
<dbReference type="InterPro" id="IPR029018">
    <property type="entry name" value="Hex-like_dom2"/>
</dbReference>
<feature type="domain" description="Glycoside hydrolase family 20 catalytic" evidence="8">
    <location>
        <begin position="359"/>
        <end position="509"/>
    </location>
</feature>
<dbReference type="EMBL" id="JAMZDY010000001">
    <property type="protein sequence ID" value="MCP2369388.1"/>
    <property type="molecule type" value="Genomic_DNA"/>
</dbReference>
<dbReference type="InterPro" id="IPR017853">
    <property type="entry name" value="GH"/>
</dbReference>
<feature type="domain" description="Beta-hexosaminidase bacterial type N-terminal" evidence="9">
    <location>
        <begin position="36"/>
        <end position="176"/>
    </location>
</feature>
<dbReference type="GO" id="GO:0030203">
    <property type="term" value="P:glycosaminoglycan metabolic process"/>
    <property type="evidence" value="ECO:0007669"/>
    <property type="project" value="TreeGrafter"/>
</dbReference>
<dbReference type="Proteomes" id="UP001139722">
    <property type="component" value="Unassembled WGS sequence"/>
</dbReference>
<sequence>MTRRTRTVAAGLTLIALLAALTACTDPTQNGDAVTGIVPAPVSAEYPAGAAPFTLDGSARLVVSGDGAAAVAETFGAALRRATGFDLPVLERTGEVEPAASDLSFVIADGEADGAAEGYTLDVGSDGVRLAADTAAGLFWATQSLRQLLPAEIERSDASKPPASGWTAPAATVADAPRFAYRGSMLDVARHFFPVEDVLDHIDRIALLKLNVLHLHLTDDQGWRIRIDSWPALTEAGAATSVGGDGGGFYSKDDYRRIVEYAAERFVTVVPEVDLPGHTNAALNAYPELNCDGVAPRPYEGVEVGFSSLCASPDRAEATDRFLADVTRELAEMTPGPWLHVGGDESLSTSEADYLDLVRRITAAGAATGKTLIGWHEMGASRELPAGTVGQYWDFVVPRDDAAALTSSFVEQGGRVILSPADAVYLDMKYPDDPDGPLGTKLGTIWADGGTTLEEAYGWEPTAIVPGLAEADILGIEAPVWTETLGTTPDLEYMVFPRLAAAAEIAWSPAPSAEALASARPVVDGGARDVDDFHARLAGLGTHLDALGVEFRRVGGVPWAG</sequence>